<evidence type="ECO:0000313" key="3">
    <source>
        <dbReference type="EMBL" id="KAJ4265605.1"/>
    </source>
</evidence>
<reference evidence="3" key="1">
    <citation type="submission" date="2022-09" db="EMBL/GenBank/DDBJ databases">
        <title>Fusarium specimens isolated from Avocado Roots.</title>
        <authorList>
            <person name="Stajich J."/>
            <person name="Roper C."/>
            <person name="Heimlech-Rivalta G."/>
        </authorList>
    </citation>
    <scope>NUCLEOTIDE SEQUENCE</scope>
    <source>
        <strain evidence="3">CF00136</strain>
    </source>
</reference>
<gene>
    <name evidence="3" type="ORF">NW762_004899</name>
</gene>
<dbReference type="EMBL" id="JAOQAZ010000006">
    <property type="protein sequence ID" value="KAJ4265605.1"/>
    <property type="molecule type" value="Genomic_DNA"/>
</dbReference>
<evidence type="ECO:0000313" key="4">
    <source>
        <dbReference type="Proteomes" id="UP001152049"/>
    </source>
</evidence>
<feature type="chain" id="PRO_5040801203" description="Secreted protein" evidence="2">
    <location>
        <begin position="24"/>
        <end position="187"/>
    </location>
</feature>
<dbReference type="AlphaFoldDB" id="A0A9W8S7C5"/>
<sequence length="187" mass="21493">MMMLYSVKALALLIIIWSSTIQATPVLLQPSKESPSSDHDTGIPDLPESLGPVIPSTKVFENETWSKDEPPFPLPSIPYKGHPIIWPPYSHKNDEQKKGGKPKRIPEEPKRQDKDMHPWLDKVQEHLDYLNAIKESRYDREKHFASRPTLQHDHEAQEATDDEKPVKGEKWQSFDQGVMEVPKKNQA</sequence>
<evidence type="ECO:0008006" key="5">
    <source>
        <dbReference type="Google" id="ProtNLM"/>
    </source>
</evidence>
<feature type="compositionally biased region" description="Basic and acidic residues" evidence="1">
    <location>
        <begin position="91"/>
        <end position="120"/>
    </location>
</feature>
<dbReference type="Proteomes" id="UP001152049">
    <property type="component" value="Unassembled WGS sequence"/>
</dbReference>
<protein>
    <recommendedName>
        <fullName evidence="5">Secreted protein</fullName>
    </recommendedName>
</protein>
<dbReference type="OrthoDB" id="10475189at2759"/>
<comment type="caution">
    <text evidence="3">The sequence shown here is derived from an EMBL/GenBank/DDBJ whole genome shotgun (WGS) entry which is preliminary data.</text>
</comment>
<name>A0A9W8S7C5_9HYPO</name>
<proteinExistence type="predicted"/>
<feature type="compositionally biased region" description="Basic and acidic residues" evidence="1">
    <location>
        <begin position="140"/>
        <end position="172"/>
    </location>
</feature>
<feature type="region of interest" description="Disordered" evidence="1">
    <location>
        <begin position="85"/>
        <end position="120"/>
    </location>
</feature>
<feature type="region of interest" description="Disordered" evidence="1">
    <location>
        <begin position="140"/>
        <end position="187"/>
    </location>
</feature>
<evidence type="ECO:0000256" key="1">
    <source>
        <dbReference type="SAM" id="MobiDB-lite"/>
    </source>
</evidence>
<organism evidence="3 4">
    <name type="scientific">Fusarium torreyae</name>
    <dbReference type="NCBI Taxonomy" id="1237075"/>
    <lineage>
        <taxon>Eukaryota</taxon>
        <taxon>Fungi</taxon>
        <taxon>Dikarya</taxon>
        <taxon>Ascomycota</taxon>
        <taxon>Pezizomycotina</taxon>
        <taxon>Sordariomycetes</taxon>
        <taxon>Hypocreomycetidae</taxon>
        <taxon>Hypocreales</taxon>
        <taxon>Nectriaceae</taxon>
        <taxon>Fusarium</taxon>
    </lineage>
</organism>
<accession>A0A9W8S7C5</accession>
<feature type="region of interest" description="Disordered" evidence="1">
    <location>
        <begin position="30"/>
        <end position="52"/>
    </location>
</feature>
<feature type="signal peptide" evidence="2">
    <location>
        <begin position="1"/>
        <end position="23"/>
    </location>
</feature>
<keyword evidence="2" id="KW-0732">Signal</keyword>
<evidence type="ECO:0000256" key="2">
    <source>
        <dbReference type="SAM" id="SignalP"/>
    </source>
</evidence>
<keyword evidence="4" id="KW-1185">Reference proteome</keyword>